<reference evidence="2" key="1">
    <citation type="submission" date="2021-01" db="EMBL/GenBank/DDBJ databases">
        <authorList>
            <consortium name="Genoscope - CEA"/>
            <person name="William W."/>
        </authorList>
    </citation>
    <scope>NUCLEOTIDE SEQUENCE</scope>
</reference>
<feature type="chain" id="PRO_5035717730" description="Transmembrane protein" evidence="1">
    <location>
        <begin position="20"/>
        <end position="2471"/>
    </location>
</feature>
<keyword evidence="3" id="KW-1185">Reference proteome</keyword>
<proteinExistence type="predicted"/>
<gene>
    <name evidence="2" type="ORF">PPRIM_AZ9-3.1.T1080181</name>
</gene>
<dbReference type="Proteomes" id="UP000688137">
    <property type="component" value="Unassembled WGS sequence"/>
</dbReference>
<dbReference type="EMBL" id="CAJJDM010000111">
    <property type="protein sequence ID" value="CAD8099124.1"/>
    <property type="molecule type" value="Genomic_DNA"/>
</dbReference>
<sequence length="2471" mass="285033">MISFKLQLILLLLILQTKGIDLCREYEQFEICIQSDNDKCKWDETRKLCENTFDFQQGCSLTLNKKACVRQIGNVLGQPAKCRFLQVCEEIPNLEIEKCENHLSKSGCISIMNPEQVCFWKDNSCHVLYQNQWNQVQQDFDQVEYSVSACSLIENYLIIHSNLLWNMISYFPDLFTEANNSFKKEMGLDVSNDIIFDDPNTVTLKNNYQLSNGSFSWYTIRESKEITLTNLQKSYRYRYGCIAIEIENDSDYSKLIALTDEVRGINHLYCKYLNRNPNIAENYVYSDGICKKFSYSDLNNVQKTIEYKLNCKSLDFQQCIYFDSIIHTCRLKGVEYEYSCVNQEDDYVPVCENAYCTVKQCSQQIFHYLDTETLLCNNKCSLFMLNTQSSCEAIKGCKFLGTSVIQMQKTCSPQNGCDQLGIEKMYCKLLKDQCGWNEQQQRCYRIKDEEFKLMKCNQAFNAQSCTLITLSDQICYWNTNSLECLNVLEQPILIYQKSVIDKDDTEYWNILFQKISNENLCKYQQTIPTEYFPNKGLCYFFHYTPETSDQNHINLYSCLKLQSGINKWDSLTQKCISLQEIDLKEFDCNTQVLVNEKVCQKSKVSSSDYLCIFDSYTNSCYEQKLTSIQSFRCDGYGFTKEVCVNLKGQGVYCKFSAGICQTISVDEINSIRCSSLQNVNQRVCNLHNLQQTVCLYDQSINSCYTPSIYAKITYQTEINRYGCQLVQDSLTYFDLNLNECIQFSQDDNILLSNLECQQNYVNQKTCLSIIKSGQICYWDYNENKCKNYSRNFSNCQDEENITSKFCQVLESDVSKQLINDNYCSFVDNKCQAKSTYISDCGITENMNIHRCSGLTGLNESGEYIQMCAFINYLCTPLIDDSMDAFLILNQIQCLQANLKACTKVQTNGQYCKIIDYVSNNHFIIDKKCIQINDKNQPCDTINTNFLKKQINPNHCSRANDSCFYDQSTGCQMPINDDLECDTLGLSYFGCILNTQNHRCAFYNFKCQYLPQHQTISDCKYLNQFTCSNYQYLKCYWNGQMCDVTFDYFMEYGGDFTCILDEYNDFLVSDGSTCIYEEDQLNHQLYNCDSKLNQFACGSIPDQYCQFIQNQCQFYKSTLCEDSIQTCNFNNSINLKCVLKDGKCFHFPYTNFTCDFFEKTNYEFCYQYPNCVYADQKCQQIDQTQDYWYCYYLSQLDCIIKNKQYSCSWEYNECIDFEGITCPSLNGYHSFNSCTQFPNCIYGYTKSGFGFCYSNTDFDTLTCEQLNQNLCLQDLTHINSSLLCYWDQSCKNINTTQITQCEDLQNMQSSYAACAQLNQDQCMYSFIDNKCKLISEYLSVTSCKGTTSKQCSQIKNTCYFNGSKCLTTGVPEQLNKFGCINQSGTWKFSYFTCSKLTNEMQSSCTNLSKQACLSDLTKEISCQWKDHNCFNLLENENKKLISCQDLNQRACQNVSLSNIQCIWNLTNKICDQITLTNTECSNLNNLDPLISISVCSSQTTKSCVRHYDKTKCTEINEKLNNCNLYGLNLQACMQQTTIPCTWVQLNDGGYCDDANLYIALCQDLLNQSACINIKTSGQICKWDVSTQKCINYIFTTCESAHNEHTFMACKSVTEEACSYNHLQMSCNQVQYIPTTCSSDYNYQACMLSTDICVWDSNRCIYNPNQNCFKFNTKIKCLESDQQNCQWLENQCIDFDPLFVKVYCYELPKNINNYACKSNSIEPCIYDSKLMQCFASQEKMISVYDWSSIEDIVRLQKPGHQSSILHGTCEQLQNIYYCIKSRIPNKSCIWNDSCQEVIDFNNISCSDSLNIWGCLNVSNNNQYCIWKDQKCQQWNSTLGIMENVNRNVCIQNSVNSVYEQNSCIQKSIESILCTSDGISKLTCLSIPNQQCQWINSCINFILTNQKKCQDYQNVNYFVCQMITDLTCSYDFSKHICVDTSNEIIGLGMSKFGCISNKNIPTFWNNSHGCQELVDYIDCDTTLIVNEFACRKYVKNKACFYDSITNQCKSHFNIWQLQCKTEGLNLLGCVQVQQEPCIFKDNKCQVFKESSSICMFINLVNSKACASVINQQCSYDSINFKCQTPLINENYCNISGINKDACEINALCMWNQDNLDCKCKSDQKIDICQIFNISECRSNSKCYFDLDIYKCIKRQCYHQKESECSAIMDNKTCYLNQKNGCQPATKCEDIIDPQQSCSTIYINSQPCIQAGNSCITSNNYSIYCPYSDCSNSNCIIQYGACKMKTCDDYTSQECQLIQGCYLDQENNCQQLLRCSQITQEIYGEQVSNICNIASVGGLICSWQRYTLLDDTEICTNQYCEIYGSSTTLCQGNEFNGFSCVLLNQLVCKQCEYITEPCFCNQQKNICKYDNGKCNSILCSNFLNKETCSQASDRCYWSTQSENDTEINLCLKQCEKIIDAVECNSRLNECYFEISNGLCVKGQKQILDLSSEILIEEFYALIIQGYIFLCLIIFM</sequence>
<evidence type="ECO:0008006" key="4">
    <source>
        <dbReference type="Google" id="ProtNLM"/>
    </source>
</evidence>
<accession>A0A8S1P8C2</accession>
<dbReference type="OMA" id="CEYITEP"/>
<keyword evidence="1" id="KW-0732">Signal</keyword>
<evidence type="ECO:0000313" key="3">
    <source>
        <dbReference type="Proteomes" id="UP000688137"/>
    </source>
</evidence>
<comment type="caution">
    <text evidence="2">The sequence shown here is derived from an EMBL/GenBank/DDBJ whole genome shotgun (WGS) entry which is preliminary data.</text>
</comment>
<organism evidence="2 3">
    <name type="scientific">Paramecium primaurelia</name>
    <dbReference type="NCBI Taxonomy" id="5886"/>
    <lineage>
        <taxon>Eukaryota</taxon>
        <taxon>Sar</taxon>
        <taxon>Alveolata</taxon>
        <taxon>Ciliophora</taxon>
        <taxon>Intramacronucleata</taxon>
        <taxon>Oligohymenophorea</taxon>
        <taxon>Peniculida</taxon>
        <taxon>Parameciidae</taxon>
        <taxon>Paramecium</taxon>
    </lineage>
</organism>
<evidence type="ECO:0000256" key="1">
    <source>
        <dbReference type="SAM" id="SignalP"/>
    </source>
</evidence>
<feature type="signal peptide" evidence="1">
    <location>
        <begin position="1"/>
        <end position="19"/>
    </location>
</feature>
<evidence type="ECO:0000313" key="2">
    <source>
        <dbReference type="EMBL" id="CAD8099124.1"/>
    </source>
</evidence>
<name>A0A8S1P8C2_PARPR</name>
<protein>
    <recommendedName>
        <fullName evidence="4">Transmembrane protein</fullName>
    </recommendedName>
</protein>